<accession>A0ABS2W716</accession>
<dbReference type="EMBL" id="JAFFZP010000008">
    <property type="protein sequence ID" value="MBN0987202.1"/>
    <property type="molecule type" value="Genomic_DNA"/>
</dbReference>
<evidence type="ECO:0000313" key="2">
    <source>
        <dbReference type="EMBL" id="MBN0987202.1"/>
    </source>
</evidence>
<feature type="compositionally biased region" description="Acidic residues" evidence="1">
    <location>
        <begin position="141"/>
        <end position="150"/>
    </location>
</feature>
<proteinExistence type="predicted"/>
<reference evidence="2 3" key="1">
    <citation type="submission" date="2021-02" db="EMBL/GenBank/DDBJ databases">
        <title>A novel species of genus Amphritea isolated from a fishpond in China.</title>
        <authorList>
            <person name="Lu H."/>
        </authorList>
    </citation>
    <scope>NUCLEOTIDE SEQUENCE [LARGE SCALE GENOMIC DNA]</scope>
    <source>
        <strain evidence="2 3">RP18W</strain>
    </source>
</reference>
<keyword evidence="3" id="KW-1185">Reference proteome</keyword>
<dbReference type="PROSITE" id="PS51257">
    <property type="entry name" value="PROKAR_LIPOPROTEIN"/>
    <property type="match status" value="1"/>
</dbReference>
<dbReference type="Proteomes" id="UP000760472">
    <property type="component" value="Unassembled WGS sequence"/>
</dbReference>
<feature type="region of interest" description="Disordered" evidence="1">
    <location>
        <begin position="136"/>
        <end position="156"/>
    </location>
</feature>
<organism evidence="2 3">
    <name type="scientific">Amphritea pacifica</name>
    <dbReference type="NCBI Taxonomy" id="2811233"/>
    <lineage>
        <taxon>Bacteria</taxon>
        <taxon>Pseudomonadati</taxon>
        <taxon>Pseudomonadota</taxon>
        <taxon>Gammaproteobacteria</taxon>
        <taxon>Oceanospirillales</taxon>
        <taxon>Oceanospirillaceae</taxon>
        <taxon>Amphritea</taxon>
    </lineage>
</organism>
<dbReference type="RefSeq" id="WP_205212245.1">
    <property type="nucleotide sequence ID" value="NZ_JAFFZO010000047.1"/>
</dbReference>
<evidence type="ECO:0000313" key="3">
    <source>
        <dbReference type="Proteomes" id="UP000760472"/>
    </source>
</evidence>
<evidence type="ECO:0000256" key="1">
    <source>
        <dbReference type="SAM" id="MobiDB-lite"/>
    </source>
</evidence>
<name>A0ABS2W716_9GAMM</name>
<evidence type="ECO:0008006" key="4">
    <source>
        <dbReference type="Google" id="ProtNLM"/>
    </source>
</evidence>
<sequence length="156" mass="16447">MKILPILSCLTVSAIISGCSTLTGEGTSQNLSVFTYKSDNELLNGATCELTNDEGSWTAVTPTSTMVHRSNKDLLVRCTKDGYSDGLANVVSDTKANMWGNIIFGGGVGALIDHNNGSAYSYPNTVKITMGQSKVIKQGTEDEAEAEAEPSQDSSS</sequence>
<protein>
    <recommendedName>
        <fullName evidence="4">Lipoprotein</fullName>
    </recommendedName>
</protein>
<comment type="caution">
    <text evidence="2">The sequence shown here is derived from an EMBL/GenBank/DDBJ whole genome shotgun (WGS) entry which is preliminary data.</text>
</comment>
<gene>
    <name evidence="2" type="ORF">JW498_07525</name>
</gene>